<evidence type="ECO:0008006" key="3">
    <source>
        <dbReference type="Google" id="ProtNLM"/>
    </source>
</evidence>
<name>A0A444IX77_9BACT</name>
<comment type="caution">
    <text evidence="1">The sequence shown here is derived from an EMBL/GenBank/DDBJ whole genome shotgun (WGS) entry which is preliminary data.</text>
</comment>
<dbReference type="AlphaFoldDB" id="A0A444IX77"/>
<keyword evidence="2" id="KW-1185">Reference proteome</keyword>
<organism evidence="1 2">
    <name type="scientific">Candidatus Electrothrix aarhusensis</name>
    <dbReference type="NCBI Taxonomy" id="1859131"/>
    <lineage>
        <taxon>Bacteria</taxon>
        <taxon>Pseudomonadati</taxon>
        <taxon>Thermodesulfobacteriota</taxon>
        <taxon>Desulfobulbia</taxon>
        <taxon>Desulfobulbales</taxon>
        <taxon>Desulfobulbaceae</taxon>
        <taxon>Candidatus Electrothrix</taxon>
    </lineage>
</organism>
<dbReference type="EMBL" id="MTKO01000081">
    <property type="protein sequence ID" value="RWX45245.1"/>
    <property type="molecule type" value="Genomic_DNA"/>
</dbReference>
<proteinExistence type="predicted"/>
<evidence type="ECO:0000313" key="2">
    <source>
        <dbReference type="Proteomes" id="UP000287853"/>
    </source>
</evidence>
<reference evidence="1 2" key="1">
    <citation type="submission" date="2017-01" db="EMBL/GenBank/DDBJ databases">
        <title>The cable genome- insights into the physiology and evolution of filamentous bacteria capable of sulfide oxidation via long distance electron transfer.</title>
        <authorList>
            <person name="Schreiber L."/>
            <person name="Bjerg J.T."/>
            <person name="Boggild A."/>
            <person name="Van De Vossenberg J."/>
            <person name="Meysman F."/>
            <person name="Nielsen L.P."/>
            <person name="Schramm A."/>
            <person name="Kjeldsen K.U."/>
        </authorList>
    </citation>
    <scope>NUCLEOTIDE SEQUENCE [LARGE SCALE GENOMIC DNA]</scope>
    <source>
        <strain evidence="1">MCF</strain>
    </source>
</reference>
<accession>A0A444IX77</accession>
<evidence type="ECO:0000313" key="1">
    <source>
        <dbReference type="EMBL" id="RWX45245.1"/>
    </source>
</evidence>
<gene>
    <name evidence="1" type="ORF">H206_00823</name>
</gene>
<sequence length="129" mass="14341">MLEAISFFDLTEFSHREIFQEADYVWNGLKNLKAYMNSLDYSSFENEDLLDGIPLKKHLMYYQNSLQSGEGCTISWDKVGKGKLSVMREGQLLPGASVIMAGAVIMGQKIQLGKGVLIESGASSRVRLS</sequence>
<protein>
    <recommendedName>
        <fullName evidence="3">Transferase hexapeptide (Six repeat-containing protein)</fullName>
    </recommendedName>
</protein>
<dbReference type="Proteomes" id="UP000287853">
    <property type="component" value="Unassembled WGS sequence"/>
</dbReference>